<keyword evidence="4 7" id="KW-0133">Cell shape</keyword>
<sequence length="254" mass="28945">MPPSVSPIPRSLQYLWLGFFVLIACSGVVAAVYKTMQNPRITEVRERVSPTLKTQLATDGLALGNPAFIRIVKEERELELWMKPKGATEYKMWKKWPVVAMSGQLGPKQKEGDFQAPEGFYSTNAGLLNPASKYHLSFNIGYPNEFDRAHGRTGAFLMVHGNQVSLGCFAMTDPVIEEIYLIVESAIHAGQKEVPVHVYPFRMTEERMLQAETDESEWLGFWKDLREAWVKFEEKKTLPKVKVDATEKRYVVME</sequence>
<dbReference type="PANTHER" id="PTHR36699">
    <property type="entry name" value="LD-TRANSPEPTIDASE"/>
    <property type="match status" value="1"/>
</dbReference>
<accession>A0A366H1I7</accession>
<evidence type="ECO:0000259" key="9">
    <source>
        <dbReference type="PROSITE" id="PS52029"/>
    </source>
</evidence>
<keyword evidence="5 7" id="KW-0573">Peptidoglycan synthesis</keyword>
<dbReference type="Proteomes" id="UP000253426">
    <property type="component" value="Unassembled WGS sequence"/>
</dbReference>
<comment type="caution">
    <text evidence="10">The sequence shown here is derived from an EMBL/GenBank/DDBJ whole genome shotgun (WGS) entry which is preliminary data.</text>
</comment>
<keyword evidence="6 7" id="KW-0961">Cell wall biogenesis/degradation</keyword>
<keyword evidence="3" id="KW-0808">Transferase</keyword>
<reference evidence="10 11" key="1">
    <citation type="submission" date="2018-06" db="EMBL/GenBank/DDBJ databases">
        <title>Genomic Encyclopedia of Type Strains, Phase IV (KMG-IV): sequencing the most valuable type-strain genomes for metagenomic binning, comparative biology and taxonomic classification.</title>
        <authorList>
            <person name="Goeker M."/>
        </authorList>
    </citation>
    <scope>NUCLEOTIDE SEQUENCE [LARGE SCALE GENOMIC DNA]</scope>
    <source>
        <strain evidence="10 11">DSM 25532</strain>
    </source>
</reference>
<dbReference type="GO" id="GO:0071555">
    <property type="term" value="P:cell wall organization"/>
    <property type="evidence" value="ECO:0007669"/>
    <property type="project" value="UniProtKB-UniRule"/>
</dbReference>
<feature type="domain" description="L,D-TPase catalytic" evidence="9">
    <location>
        <begin position="67"/>
        <end position="199"/>
    </location>
</feature>
<evidence type="ECO:0000256" key="4">
    <source>
        <dbReference type="ARBA" id="ARBA00022960"/>
    </source>
</evidence>
<feature type="transmembrane region" description="Helical" evidence="8">
    <location>
        <begin position="12"/>
        <end position="33"/>
    </location>
</feature>
<dbReference type="RefSeq" id="WP_245958309.1">
    <property type="nucleotide sequence ID" value="NZ_QNRR01000022.1"/>
</dbReference>
<evidence type="ECO:0000256" key="8">
    <source>
        <dbReference type="SAM" id="Phobius"/>
    </source>
</evidence>
<keyword evidence="8" id="KW-1133">Transmembrane helix</keyword>
<comment type="pathway">
    <text evidence="1 7">Cell wall biogenesis; peptidoglycan biosynthesis.</text>
</comment>
<evidence type="ECO:0000256" key="7">
    <source>
        <dbReference type="PROSITE-ProRule" id="PRU01373"/>
    </source>
</evidence>
<keyword evidence="8" id="KW-0472">Membrane</keyword>
<dbReference type="GO" id="GO:0016740">
    <property type="term" value="F:transferase activity"/>
    <property type="evidence" value="ECO:0007669"/>
    <property type="project" value="UniProtKB-KW"/>
</dbReference>
<evidence type="ECO:0000256" key="6">
    <source>
        <dbReference type="ARBA" id="ARBA00023316"/>
    </source>
</evidence>
<evidence type="ECO:0000313" key="11">
    <source>
        <dbReference type="Proteomes" id="UP000253426"/>
    </source>
</evidence>
<name>A0A366H1I7_9BACT</name>
<dbReference type="SUPFAM" id="SSF141523">
    <property type="entry name" value="L,D-transpeptidase catalytic domain-like"/>
    <property type="match status" value="1"/>
</dbReference>
<evidence type="ECO:0000256" key="3">
    <source>
        <dbReference type="ARBA" id="ARBA00022679"/>
    </source>
</evidence>
<evidence type="ECO:0000256" key="1">
    <source>
        <dbReference type="ARBA" id="ARBA00004752"/>
    </source>
</evidence>
<gene>
    <name evidence="10" type="ORF">DES53_12245</name>
</gene>
<dbReference type="GO" id="GO:0009252">
    <property type="term" value="P:peptidoglycan biosynthetic process"/>
    <property type="evidence" value="ECO:0007669"/>
    <property type="project" value="UniProtKB-KW"/>
</dbReference>
<evidence type="ECO:0000256" key="5">
    <source>
        <dbReference type="ARBA" id="ARBA00022984"/>
    </source>
</evidence>
<feature type="active site" description="Proton donor/acceptor" evidence="7">
    <location>
        <position position="160"/>
    </location>
</feature>
<dbReference type="PROSITE" id="PS52029">
    <property type="entry name" value="LD_TPASE"/>
    <property type="match status" value="1"/>
</dbReference>
<dbReference type="PANTHER" id="PTHR36699:SF1">
    <property type="entry name" value="L,D-TRANSPEPTIDASE YAFK-RELATED"/>
    <property type="match status" value="1"/>
</dbReference>
<dbReference type="InterPro" id="IPR038063">
    <property type="entry name" value="Transpep_catalytic_dom"/>
</dbReference>
<protein>
    <submittedName>
        <fullName evidence="10">Murein L,D-transpeptidase YafK</fullName>
    </submittedName>
</protein>
<dbReference type="GO" id="GO:0008360">
    <property type="term" value="P:regulation of cell shape"/>
    <property type="evidence" value="ECO:0007669"/>
    <property type="project" value="UniProtKB-UniRule"/>
</dbReference>
<organism evidence="10 11">
    <name type="scientific">Roseimicrobium gellanilyticum</name>
    <dbReference type="NCBI Taxonomy" id="748857"/>
    <lineage>
        <taxon>Bacteria</taxon>
        <taxon>Pseudomonadati</taxon>
        <taxon>Verrucomicrobiota</taxon>
        <taxon>Verrucomicrobiia</taxon>
        <taxon>Verrucomicrobiales</taxon>
        <taxon>Verrucomicrobiaceae</taxon>
        <taxon>Roseimicrobium</taxon>
    </lineage>
</organism>
<feature type="active site" description="Nucleophile" evidence="7">
    <location>
        <position position="168"/>
    </location>
</feature>
<comment type="similarity">
    <text evidence="2">Belongs to the YkuD family.</text>
</comment>
<evidence type="ECO:0000256" key="2">
    <source>
        <dbReference type="ARBA" id="ARBA00005992"/>
    </source>
</evidence>
<dbReference type="AlphaFoldDB" id="A0A366H1I7"/>
<dbReference type="GO" id="GO:0004180">
    <property type="term" value="F:carboxypeptidase activity"/>
    <property type="evidence" value="ECO:0007669"/>
    <property type="project" value="UniProtKB-ARBA"/>
</dbReference>
<dbReference type="InterPro" id="IPR005490">
    <property type="entry name" value="LD_TPept_cat_dom"/>
</dbReference>
<evidence type="ECO:0000313" key="10">
    <source>
        <dbReference type="EMBL" id="RBP35378.1"/>
    </source>
</evidence>
<dbReference type="EMBL" id="QNRR01000022">
    <property type="protein sequence ID" value="RBP35378.1"/>
    <property type="molecule type" value="Genomic_DNA"/>
</dbReference>
<keyword evidence="8" id="KW-0812">Transmembrane</keyword>
<proteinExistence type="inferred from homology"/>
<keyword evidence="11" id="KW-1185">Reference proteome</keyword>